<gene>
    <name evidence="1" type="ORF">OSTQU699_LOCUS9925</name>
</gene>
<keyword evidence="2" id="KW-1185">Reference proteome</keyword>
<reference evidence="1" key="1">
    <citation type="submission" date="2020-12" db="EMBL/GenBank/DDBJ databases">
        <authorList>
            <person name="Iha C."/>
        </authorList>
    </citation>
    <scope>NUCLEOTIDE SEQUENCE</scope>
</reference>
<dbReference type="EMBL" id="CAJHUC010002927">
    <property type="protein sequence ID" value="CAD7704571.1"/>
    <property type="molecule type" value="Genomic_DNA"/>
</dbReference>
<evidence type="ECO:0000313" key="2">
    <source>
        <dbReference type="Proteomes" id="UP000708148"/>
    </source>
</evidence>
<dbReference type="GO" id="GO:0020037">
    <property type="term" value="F:heme binding"/>
    <property type="evidence" value="ECO:0007669"/>
    <property type="project" value="InterPro"/>
</dbReference>
<dbReference type="GO" id="GO:0004497">
    <property type="term" value="F:monooxygenase activity"/>
    <property type="evidence" value="ECO:0007669"/>
    <property type="project" value="InterPro"/>
</dbReference>
<proteinExistence type="predicted"/>
<accession>A0A8S1JEY7</accession>
<dbReference type="SUPFAM" id="SSF48264">
    <property type="entry name" value="Cytochrome P450"/>
    <property type="match status" value="1"/>
</dbReference>
<name>A0A8S1JEY7_9CHLO</name>
<organism evidence="1 2">
    <name type="scientific">Ostreobium quekettii</name>
    <dbReference type="NCBI Taxonomy" id="121088"/>
    <lineage>
        <taxon>Eukaryota</taxon>
        <taxon>Viridiplantae</taxon>
        <taxon>Chlorophyta</taxon>
        <taxon>core chlorophytes</taxon>
        <taxon>Ulvophyceae</taxon>
        <taxon>TCBD clade</taxon>
        <taxon>Bryopsidales</taxon>
        <taxon>Ostreobineae</taxon>
        <taxon>Ostreobiaceae</taxon>
        <taxon>Ostreobium</taxon>
    </lineage>
</organism>
<dbReference type="AlphaFoldDB" id="A0A8S1JEY7"/>
<evidence type="ECO:0008006" key="3">
    <source>
        <dbReference type="Google" id="ProtNLM"/>
    </source>
</evidence>
<protein>
    <recommendedName>
        <fullName evidence="3">Cytochrome P450</fullName>
    </recommendedName>
</protein>
<dbReference type="Gene3D" id="1.10.630.10">
    <property type="entry name" value="Cytochrome P450"/>
    <property type="match status" value="1"/>
</dbReference>
<dbReference type="GO" id="GO:0016705">
    <property type="term" value="F:oxidoreductase activity, acting on paired donors, with incorporation or reduction of molecular oxygen"/>
    <property type="evidence" value="ECO:0007669"/>
    <property type="project" value="InterPro"/>
</dbReference>
<sequence>MEAPAFRLLVAAALLLAFVAGLVNRWRRRSKYDLHRIPGPPAYPIVGNMPQMLQWEKPQMHLMLLEWVEKYGKVVKVEVPGLRGSTHVHVIDPEFIQNHVTGHGTHGLPKSDFYNHFQKLSFSRRCDRQAVLANITETESVPKHHEDLTEAPRYLQLTVEALHNE</sequence>
<dbReference type="Proteomes" id="UP000708148">
    <property type="component" value="Unassembled WGS sequence"/>
</dbReference>
<evidence type="ECO:0000313" key="1">
    <source>
        <dbReference type="EMBL" id="CAD7704571.1"/>
    </source>
</evidence>
<comment type="caution">
    <text evidence="1">The sequence shown here is derived from an EMBL/GenBank/DDBJ whole genome shotgun (WGS) entry which is preliminary data.</text>
</comment>
<dbReference type="InterPro" id="IPR036396">
    <property type="entry name" value="Cyt_P450_sf"/>
</dbReference>
<dbReference type="GO" id="GO:0005506">
    <property type="term" value="F:iron ion binding"/>
    <property type="evidence" value="ECO:0007669"/>
    <property type="project" value="InterPro"/>
</dbReference>